<dbReference type="InterPro" id="IPR052347">
    <property type="entry name" value="Isochorismatase_Nicotinamidase"/>
</dbReference>
<comment type="similarity">
    <text evidence="1">Belongs to the isochorismatase family.</text>
</comment>
<dbReference type="SUPFAM" id="SSF52499">
    <property type="entry name" value="Isochorismatase-like hydrolases"/>
    <property type="match status" value="1"/>
</dbReference>
<evidence type="ECO:0000256" key="4">
    <source>
        <dbReference type="ARBA" id="ARBA00022801"/>
    </source>
</evidence>
<keyword evidence="10" id="KW-1185">Reference proteome</keyword>
<feature type="domain" description="Isochorismatase-like" evidence="8">
    <location>
        <begin position="5"/>
        <end position="203"/>
    </location>
</feature>
<dbReference type="GO" id="GO:0008936">
    <property type="term" value="F:nicotinamidase activity"/>
    <property type="evidence" value="ECO:0007669"/>
    <property type="project" value="UniProtKB-EC"/>
</dbReference>
<dbReference type="GO" id="GO:1904524">
    <property type="term" value="P:negative regulation of DNA amplification"/>
    <property type="evidence" value="ECO:0007669"/>
    <property type="project" value="EnsemblFungi"/>
</dbReference>
<dbReference type="InterPro" id="IPR036380">
    <property type="entry name" value="Isochorismatase-like_sf"/>
</dbReference>
<dbReference type="EC" id="3.5.1.19" evidence="6"/>
<keyword evidence="3" id="KW-0479">Metal-binding</keyword>
<dbReference type="GeneID" id="5124251"/>
<comment type="pathway">
    <text evidence="5">Cofactor biosynthesis; nicotinate biosynthesis; nicotinate from nicotinamide: step 1/1.</text>
</comment>
<dbReference type="RefSeq" id="XP_001482603.2">
    <property type="nucleotide sequence ID" value="XM_001482553.1"/>
</dbReference>
<keyword evidence="2" id="KW-0662">Pyridine nucleotide biosynthesis</keyword>
<dbReference type="GO" id="GO:0019358">
    <property type="term" value="P:nicotinate nucleotide salvage"/>
    <property type="evidence" value="ECO:0007669"/>
    <property type="project" value="EnsemblFungi"/>
</dbReference>
<accession>A5DQS2</accession>
<dbReference type="eggNOG" id="KOG4003">
    <property type="taxonomic scope" value="Eukaryota"/>
</dbReference>
<dbReference type="OMA" id="HPPNHTS"/>
<dbReference type="GO" id="GO:0005777">
    <property type="term" value="C:peroxisome"/>
    <property type="evidence" value="ECO:0007669"/>
    <property type="project" value="EnsemblFungi"/>
</dbReference>
<dbReference type="GO" id="GO:0000781">
    <property type="term" value="C:chromosome, telomeric region"/>
    <property type="evidence" value="ECO:0007669"/>
    <property type="project" value="GOC"/>
</dbReference>
<gene>
    <name evidence="9" type="ORF">PGUG_05623</name>
</gene>
<evidence type="ECO:0000256" key="5">
    <source>
        <dbReference type="ARBA" id="ARBA00037900"/>
    </source>
</evidence>
<dbReference type="GO" id="GO:0000183">
    <property type="term" value="P:rDNA heterochromatin formation"/>
    <property type="evidence" value="ECO:0007669"/>
    <property type="project" value="EnsemblFungi"/>
</dbReference>
<dbReference type="GO" id="GO:0031509">
    <property type="term" value="P:subtelomeric heterochromatin formation"/>
    <property type="evidence" value="ECO:0007669"/>
    <property type="project" value="EnsemblFungi"/>
</dbReference>
<dbReference type="Pfam" id="PF00857">
    <property type="entry name" value="Isochorismatase"/>
    <property type="match status" value="1"/>
</dbReference>
<organism evidence="9 10">
    <name type="scientific">Meyerozyma guilliermondii (strain ATCC 6260 / CBS 566 / DSM 6381 / JCM 1539 / NBRC 10279 / NRRL Y-324)</name>
    <name type="common">Yeast</name>
    <name type="synonym">Candida guilliermondii</name>
    <dbReference type="NCBI Taxonomy" id="294746"/>
    <lineage>
        <taxon>Eukaryota</taxon>
        <taxon>Fungi</taxon>
        <taxon>Dikarya</taxon>
        <taxon>Ascomycota</taxon>
        <taxon>Saccharomycotina</taxon>
        <taxon>Pichiomycetes</taxon>
        <taxon>Debaryomycetaceae</taxon>
        <taxon>Meyerozyma</taxon>
    </lineage>
</organism>
<dbReference type="KEGG" id="pgu:PGUG_05623"/>
<dbReference type="GO" id="GO:0046872">
    <property type="term" value="F:metal ion binding"/>
    <property type="evidence" value="ECO:0007669"/>
    <property type="project" value="UniProtKB-KW"/>
</dbReference>
<evidence type="ECO:0000313" key="10">
    <source>
        <dbReference type="Proteomes" id="UP000001997"/>
    </source>
</evidence>
<dbReference type="PANTHER" id="PTHR11080">
    <property type="entry name" value="PYRAZINAMIDASE/NICOTINAMIDASE"/>
    <property type="match status" value="1"/>
</dbReference>
<dbReference type="Proteomes" id="UP000001997">
    <property type="component" value="Unassembled WGS sequence"/>
</dbReference>
<dbReference type="InParanoid" id="A5DQS2"/>
<name>A5DQS2_PICGU</name>
<dbReference type="Gene3D" id="3.40.50.850">
    <property type="entry name" value="Isochorismatase-like"/>
    <property type="match status" value="1"/>
</dbReference>
<reference evidence="9 10" key="1">
    <citation type="journal article" date="2009" name="Nature">
        <title>Evolution of pathogenicity and sexual reproduction in eight Candida genomes.</title>
        <authorList>
            <person name="Butler G."/>
            <person name="Rasmussen M.D."/>
            <person name="Lin M.F."/>
            <person name="Santos M.A."/>
            <person name="Sakthikumar S."/>
            <person name="Munro C.A."/>
            <person name="Rheinbay E."/>
            <person name="Grabherr M."/>
            <person name="Forche A."/>
            <person name="Reedy J.L."/>
            <person name="Agrafioti I."/>
            <person name="Arnaud M.B."/>
            <person name="Bates S."/>
            <person name="Brown A.J."/>
            <person name="Brunke S."/>
            <person name="Costanzo M.C."/>
            <person name="Fitzpatrick D.A."/>
            <person name="de Groot P.W."/>
            <person name="Harris D."/>
            <person name="Hoyer L.L."/>
            <person name="Hube B."/>
            <person name="Klis F.M."/>
            <person name="Kodira C."/>
            <person name="Lennard N."/>
            <person name="Logue M.E."/>
            <person name="Martin R."/>
            <person name="Neiman A.M."/>
            <person name="Nikolaou E."/>
            <person name="Quail M.A."/>
            <person name="Quinn J."/>
            <person name="Santos M.C."/>
            <person name="Schmitzberger F.F."/>
            <person name="Sherlock G."/>
            <person name="Shah P."/>
            <person name="Silverstein K.A."/>
            <person name="Skrzypek M.S."/>
            <person name="Soll D."/>
            <person name="Staggs R."/>
            <person name="Stansfield I."/>
            <person name="Stumpf M.P."/>
            <person name="Sudbery P.E."/>
            <person name="Srikantha T."/>
            <person name="Zeng Q."/>
            <person name="Berman J."/>
            <person name="Berriman M."/>
            <person name="Heitman J."/>
            <person name="Gow N.A."/>
            <person name="Lorenz M.C."/>
            <person name="Birren B.W."/>
            <person name="Kellis M."/>
            <person name="Cuomo C.A."/>
        </authorList>
    </citation>
    <scope>NUCLEOTIDE SEQUENCE [LARGE SCALE GENOMIC DNA]</scope>
    <source>
        <strain evidence="10">ATCC 6260 / CBS 566 / DSM 6381 / JCM 1539 / NBRC 10279 / NRRL Y-324</strain>
    </source>
</reference>
<keyword evidence="4" id="KW-0378">Hydrolase</keyword>
<dbReference type="GO" id="GO:0005634">
    <property type="term" value="C:nucleus"/>
    <property type="evidence" value="ECO:0007669"/>
    <property type="project" value="EnsemblFungi"/>
</dbReference>
<dbReference type="InterPro" id="IPR000868">
    <property type="entry name" value="Isochorismatase-like_dom"/>
</dbReference>
<dbReference type="PANTHER" id="PTHR11080:SF2">
    <property type="entry name" value="LD05707P"/>
    <property type="match status" value="1"/>
</dbReference>
<proteinExistence type="inferred from homology"/>
<dbReference type="STRING" id="294746.A5DQS2"/>
<dbReference type="OrthoDB" id="3341310at2759"/>
<evidence type="ECO:0000256" key="6">
    <source>
        <dbReference type="ARBA" id="ARBA00039017"/>
    </source>
</evidence>
<evidence type="ECO:0000259" key="8">
    <source>
        <dbReference type="Pfam" id="PF00857"/>
    </source>
</evidence>
<evidence type="ECO:0000256" key="2">
    <source>
        <dbReference type="ARBA" id="ARBA00022642"/>
    </source>
</evidence>
<dbReference type="FunCoup" id="A5DQS2">
    <property type="interactions" value="438"/>
</dbReference>
<dbReference type="HOGENOM" id="CLU_068979_13_0_1"/>
<evidence type="ECO:0000256" key="3">
    <source>
        <dbReference type="ARBA" id="ARBA00022723"/>
    </source>
</evidence>
<protein>
    <recommendedName>
        <fullName evidence="6">nicotinamidase</fullName>
        <ecNumber evidence="6">3.5.1.19</ecNumber>
    </recommendedName>
    <alternativeName>
        <fullName evidence="7">Nicotinamide deamidase</fullName>
    </alternativeName>
</protein>
<evidence type="ECO:0000256" key="7">
    <source>
        <dbReference type="ARBA" id="ARBA00043224"/>
    </source>
</evidence>
<evidence type="ECO:0000313" key="9">
    <source>
        <dbReference type="EMBL" id="EDK41525.2"/>
    </source>
</evidence>
<dbReference type="EMBL" id="CH408161">
    <property type="protein sequence ID" value="EDK41525.2"/>
    <property type="molecule type" value="Genomic_DNA"/>
</dbReference>
<sequence>MQKLALVIVDLQNDFLPPHGSLAVPGGNEIINNIINLLDPHKYRFSAVIATQDWHPSDHCSFASQHGSEPYTSKVFEHPENKKDQHGKTITLNQTLWPDHCIQNTEGAELESEFEKVFNKLEVPHTIIKKGYLKDREYYSCFGDCWDLHHTEINQYLKDNGITDVVFAGLAYDYCVLQSAIDSVKKGYKTYVVKEACKNVYPQKMPLTDNIYRSHGITVTHVNDFFLTKFQ</sequence>
<evidence type="ECO:0000256" key="1">
    <source>
        <dbReference type="ARBA" id="ARBA00006336"/>
    </source>
</evidence>
<dbReference type="AlphaFoldDB" id="A5DQS2"/>